<protein>
    <submittedName>
        <fullName evidence="2">NAD(+) synthetase</fullName>
    </submittedName>
</protein>
<dbReference type="AlphaFoldDB" id="A0A7V2AUJ8"/>
<evidence type="ECO:0000259" key="1">
    <source>
        <dbReference type="Pfam" id="PF02540"/>
    </source>
</evidence>
<sequence>MDSMPLQELDPERETDRICGFISGFVSGRKASGLALGLSGGLDSSVVAALAARALGPERVHALFLPERDSSKQSGDDARDLAGRLGIVYTVRDLTPALKELGCYESGASGIALLGGAPRAAVGLFTGLARKGFLATLSGGGGRSFREFTAFYRIKHRLRTVAVYREAEERNLAAASCAN</sequence>
<accession>A0A7V2AUJ8</accession>
<dbReference type="Gene3D" id="3.40.50.620">
    <property type="entry name" value="HUPs"/>
    <property type="match status" value="1"/>
</dbReference>
<feature type="non-terminal residue" evidence="2">
    <location>
        <position position="179"/>
    </location>
</feature>
<gene>
    <name evidence="2" type="ORF">ENO08_03595</name>
</gene>
<dbReference type="Pfam" id="PF02540">
    <property type="entry name" value="NAD_synthase"/>
    <property type="match status" value="1"/>
</dbReference>
<reference evidence="2" key="1">
    <citation type="journal article" date="2020" name="mSystems">
        <title>Genome- and Community-Level Interaction Insights into Carbon Utilization and Element Cycling Functions of Hydrothermarchaeota in Hydrothermal Sediment.</title>
        <authorList>
            <person name="Zhou Z."/>
            <person name="Liu Y."/>
            <person name="Xu W."/>
            <person name="Pan J."/>
            <person name="Luo Z.H."/>
            <person name="Li M."/>
        </authorList>
    </citation>
    <scope>NUCLEOTIDE SEQUENCE [LARGE SCALE GENOMIC DNA]</scope>
    <source>
        <strain evidence="2">SpSt-1233</strain>
    </source>
</reference>
<comment type="caution">
    <text evidence="2">The sequence shown here is derived from an EMBL/GenBank/DDBJ whole genome shotgun (WGS) entry which is preliminary data.</text>
</comment>
<name>A0A7V2AUJ8_UNCEI</name>
<dbReference type="EMBL" id="DSEC01000252">
    <property type="protein sequence ID" value="HER43523.1"/>
    <property type="molecule type" value="Genomic_DNA"/>
</dbReference>
<evidence type="ECO:0000313" key="2">
    <source>
        <dbReference type="EMBL" id="HER43523.1"/>
    </source>
</evidence>
<dbReference type="Proteomes" id="UP000886069">
    <property type="component" value="Unassembled WGS sequence"/>
</dbReference>
<feature type="domain" description="NAD/GMP synthase" evidence="1">
    <location>
        <begin position="16"/>
        <end position="99"/>
    </location>
</feature>
<dbReference type="SUPFAM" id="SSF52402">
    <property type="entry name" value="Adenine nucleotide alpha hydrolases-like"/>
    <property type="match status" value="1"/>
</dbReference>
<organism evidence="2">
    <name type="scientific">Eiseniibacteriota bacterium</name>
    <dbReference type="NCBI Taxonomy" id="2212470"/>
    <lineage>
        <taxon>Bacteria</taxon>
        <taxon>Candidatus Eiseniibacteriota</taxon>
    </lineage>
</organism>
<dbReference type="InterPro" id="IPR014729">
    <property type="entry name" value="Rossmann-like_a/b/a_fold"/>
</dbReference>
<proteinExistence type="predicted"/>
<dbReference type="GO" id="GO:0006163">
    <property type="term" value="P:purine nucleotide metabolic process"/>
    <property type="evidence" value="ECO:0007669"/>
    <property type="project" value="UniProtKB-ARBA"/>
</dbReference>
<dbReference type="InterPro" id="IPR022310">
    <property type="entry name" value="NAD/GMP_synthase"/>
</dbReference>